<protein>
    <submittedName>
        <fullName evidence="4">Arylsulfatase B</fullName>
    </submittedName>
</protein>
<feature type="non-terminal residue" evidence="4">
    <location>
        <position position="202"/>
    </location>
</feature>
<accession>A0A8X6G971</accession>
<dbReference type="AlphaFoldDB" id="A0A8X6G971"/>
<dbReference type="PANTHER" id="PTHR10342">
    <property type="entry name" value="ARYLSULFATASE"/>
    <property type="match status" value="1"/>
</dbReference>
<dbReference type="Gene3D" id="3.30.1120.10">
    <property type="match status" value="1"/>
</dbReference>
<reference evidence="4" key="1">
    <citation type="submission" date="2020-07" db="EMBL/GenBank/DDBJ databases">
        <title>Multicomponent nature underlies the extraordinary mechanical properties of spider dragline silk.</title>
        <authorList>
            <person name="Kono N."/>
            <person name="Nakamura H."/>
            <person name="Mori M."/>
            <person name="Yoshida Y."/>
            <person name="Ohtoshi R."/>
            <person name="Malay A.D."/>
            <person name="Moran D.A.P."/>
            <person name="Tomita M."/>
            <person name="Numata K."/>
            <person name="Arakawa K."/>
        </authorList>
    </citation>
    <scope>NUCLEOTIDE SEQUENCE</scope>
</reference>
<dbReference type="Proteomes" id="UP000887116">
    <property type="component" value="Unassembled WGS sequence"/>
</dbReference>
<dbReference type="SUPFAM" id="SSF53649">
    <property type="entry name" value="Alkaline phosphatase-like"/>
    <property type="match status" value="1"/>
</dbReference>
<keyword evidence="5" id="KW-1185">Reference proteome</keyword>
<evidence type="ECO:0000256" key="2">
    <source>
        <dbReference type="ARBA" id="ARBA00022837"/>
    </source>
</evidence>
<dbReference type="EMBL" id="BMAO01015088">
    <property type="protein sequence ID" value="GFQ99251.1"/>
    <property type="molecule type" value="Genomic_DNA"/>
</dbReference>
<keyword evidence="1" id="KW-0479">Metal-binding</keyword>
<evidence type="ECO:0000313" key="4">
    <source>
        <dbReference type="EMBL" id="GFQ99251.1"/>
    </source>
</evidence>
<gene>
    <name evidence="4" type="primary">Arsb_45</name>
    <name evidence="4" type="ORF">TNCT_565541</name>
</gene>
<evidence type="ECO:0000313" key="5">
    <source>
        <dbReference type="Proteomes" id="UP000887116"/>
    </source>
</evidence>
<dbReference type="GO" id="GO:0046872">
    <property type="term" value="F:metal ion binding"/>
    <property type="evidence" value="ECO:0007669"/>
    <property type="project" value="UniProtKB-KW"/>
</dbReference>
<comment type="caution">
    <text evidence="4">The sequence shown here is derived from an EMBL/GenBank/DDBJ whole genome shotgun (WGS) entry which is preliminary data.</text>
</comment>
<name>A0A8X6G971_TRICU</name>
<dbReference type="PANTHER" id="PTHR10342:SF273">
    <property type="entry name" value="RE14504P"/>
    <property type="match status" value="1"/>
</dbReference>
<proteinExistence type="predicted"/>
<sequence>GDTKNLGDIDGQSIWDALVTNSPSPRTEILHNIDPIDNISSLRRGDLKLITGNLTADVKTFSGILEDMDKPQSMDEWVFQNGSTVRDILKEMGLYLPQATDTWREGSEVKCDGAPETANECSPFHAPCLYNITADPCEMTNIADRYPEVVESMLNTIKTFEGQAVKPQFQAQDPHGDPMCHGFAYVPWLDPEHITNCSFIKK</sequence>
<evidence type="ECO:0000256" key="3">
    <source>
        <dbReference type="ARBA" id="ARBA00023180"/>
    </source>
</evidence>
<dbReference type="GO" id="GO:0008484">
    <property type="term" value="F:sulfuric ester hydrolase activity"/>
    <property type="evidence" value="ECO:0007669"/>
    <property type="project" value="InterPro"/>
</dbReference>
<dbReference type="InterPro" id="IPR047115">
    <property type="entry name" value="ARSB"/>
</dbReference>
<dbReference type="InterPro" id="IPR017850">
    <property type="entry name" value="Alkaline_phosphatase_core_sf"/>
</dbReference>
<keyword evidence="2" id="KW-0106">Calcium</keyword>
<keyword evidence="3" id="KW-0325">Glycoprotein</keyword>
<evidence type="ECO:0000256" key="1">
    <source>
        <dbReference type="ARBA" id="ARBA00022723"/>
    </source>
</evidence>
<organism evidence="4 5">
    <name type="scientific">Trichonephila clavata</name>
    <name type="common">Joro spider</name>
    <name type="synonym">Nephila clavata</name>
    <dbReference type="NCBI Taxonomy" id="2740835"/>
    <lineage>
        <taxon>Eukaryota</taxon>
        <taxon>Metazoa</taxon>
        <taxon>Ecdysozoa</taxon>
        <taxon>Arthropoda</taxon>
        <taxon>Chelicerata</taxon>
        <taxon>Arachnida</taxon>
        <taxon>Araneae</taxon>
        <taxon>Araneomorphae</taxon>
        <taxon>Entelegynae</taxon>
        <taxon>Araneoidea</taxon>
        <taxon>Nephilidae</taxon>
        <taxon>Trichonephila</taxon>
    </lineage>
</organism>
<dbReference type="OrthoDB" id="6420441at2759"/>